<name>A0A139XGW0_9CYAN</name>
<reference evidence="2 3" key="1">
    <citation type="journal article" date="2013" name="Genome Biol. Evol.">
        <title>Genomes of Stigonematalean cyanobacteria (subsection V) and the evolution of oxygenic photosynthesis from prokaryotes to plastids.</title>
        <authorList>
            <person name="Dagan T."/>
            <person name="Roettger M."/>
            <person name="Stucken K."/>
            <person name="Landan G."/>
            <person name="Koch R."/>
            <person name="Major P."/>
            <person name="Gould S.B."/>
            <person name="Goremykin V.V."/>
            <person name="Rippka R."/>
            <person name="Tandeau de Marsac N."/>
            <person name="Gugger M."/>
            <person name="Lockhart P.J."/>
            <person name="Allen J.F."/>
            <person name="Brune I."/>
            <person name="Maus I."/>
            <person name="Puhler A."/>
            <person name="Martin W.F."/>
        </authorList>
    </citation>
    <scope>NUCLEOTIDE SEQUENCE [LARGE SCALE GENOMIC DNA]</scope>
    <source>
        <strain evidence="2 3">PCC 7110</strain>
    </source>
</reference>
<feature type="coiled-coil region" evidence="1">
    <location>
        <begin position="12"/>
        <end position="52"/>
    </location>
</feature>
<protein>
    <submittedName>
        <fullName evidence="2">Uncharacterized protein</fullName>
    </submittedName>
</protein>
<dbReference type="EMBL" id="ANNX02000012">
    <property type="protein sequence ID" value="KYC43935.1"/>
    <property type="molecule type" value="Genomic_DNA"/>
</dbReference>
<evidence type="ECO:0000313" key="3">
    <source>
        <dbReference type="Proteomes" id="UP000076925"/>
    </source>
</evidence>
<accession>A0A139XGW0</accession>
<organism evidence="2 3">
    <name type="scientific">Scytonema hofmannii PCC 7110</name>
    <dbReference type="NCBI Taxonomy" id="128403"/>
    <lineage>
        <taxon>Bacteria</taxon>
        <taxon>Bacillati</taxon>
        <taxon>Cyanobacteriota</taxon>
        <taxon>Cyanophyceae</taxon>
        <taxon>Nostocales</taxon>
        <taxon>Scytonemataceae</taxon>
        <taxon>Scytonema</taxon>
    </lineage>
</organism>
<dbReference type="RefSeq" id="WP_017741211.1">
    <property type="nucleotide sequence ID" value="NZ_KQ976354.1"/>
</dbReference>
<comment type="caution">
    <text evidence="2">The sequence shown here is derived from an EMBL/GenBank/DDBJ whole genome shotgun (WGS) entry which is preliminary data.</text>
</comment>
<sequence>MNLSFKDKKFIIEALNHLQSEYNKRLAEIEDQEEYEDEASELENDILFLESLVLELDKTLNENKTYSLLTSSKILSKKEKPTYDENLVRLVLQLSINERLLLVEAISESIRHDNSLKAS</sequence>
<keyword evidence="1" id="KW-0175">Coiled coil</keyword>
<evidence type="ECO:0000313" key="2">
    <source>
        <dbReference type="EMBL" id="KYC43935.1"/>
    </source>
</evidence>
<dbReference type="AlphaFoldDB" id="A0A139XGW0"/>
<gene>
    <name evidence="2" type="ORF">WA1_01945</name>
</gene>
<keyword evidence="3" id="KW-1185">Reference proteome</keyword>
<proteinExistence type="predicted"/>
<dbReference type="OrthoDB" id="518052at2"/>
<dbReference type="Proteomes" id="UP000076925">
    <property type="component" value="Unassembled WGS sequence"/>
</dbReference>
<evidence type="ECO:0000256" key="1">
    <source>
        <dbReference type="SAM" id="Coils"/>
    </source>
</evidence>